<proteinExistence type="predicted"/>
<accession>A0AAV4PKK1</accession>
<keyword evidence="2" id="KW-1185">Reference proteome</keyword>
<dbReference type="Proteomes" id="UP001054837">
    <property type="component" value="Unassembled WGS sequence"/>
</dbReference>
<comment type="caution">
    <text evidence="1">The sequence shown here is derived from an EMBL/GenBank/DDBJ whole genome shotgun (WGS) entry which is preliminary data.</text>
</comment>
<protein>
    <submittedName>
        <fullName evidence="1">Uncharacterized protein</fullName>
    </submittedName>
</protein>
<sequence>METSCIETTRTQESVETSNCAAFEVIDCDPINTTPTVSMRILCDSLPEKPARMVHDQATNPRPSQQYYVLTYSLMPVTNYTTKHCLLNIFI</sequence>
<evidence type="ECO:0000313" key="1">
    <source>
        <dbReference type="EMBL" id="GIX96833.1"/>
    </source>
</evidence>
<reference evidence="1 2" key="1">
    <citation type="submission" date="2021-06" db="EMBL/GenBank/DDBJ databases">
        <title>Caerostris darwini draft genome.</title>
        <authorList>
            <person name="Kono N."/>
            <person name="Arakawa K."/>
        </authorList>
    </citation>
    <scope>NUCLEOTIDE SEQUENCE [LARGE SCALE GENOMIC DNA]</scope>
</reference>
<name>A0AAV4PKK1_9ARAC</name>
<dbReference type="EMBL" id="BPLQ01002974">
    <property type="protein sequence ID" value="GIX96833.1"/>
    <property type="molecule type" value="Genomic_DNA"/>
</dbReference>
<dbReference type="AlphaFoldDB" id="A0AAV4PKK1"/>
<organism evidence="1 2">
    <name type="scientific">Caerostris darwini</name>
    <dbReference type="NCBI Taxonomy" id="1538125"/>
    <lineage>
        <taxon>Eukaryota</taxon>
        <taxon>Metazoa</taxon>
        <taxon>Ecdysozoa</taxon>
        <taxon>Arthropoda</taxon>
        <taxon>Chelicerata</taxon>
        <taxon>Arachnida</taxon>
        <taxon>Araneae</taxon>
        <taxon>Araneomorphae</taxon>
        <taxon>Entelegynae</taxon>
        <taxon>Araneoidea</taxon>
        <taxon>Araneidae</taxon>
        <taxon>Caerostris</taxon>
    </lineage>
</organism>
<gene>
    <name evidence="1" type="ORF">CDAR_184641</name>
</gene>
<evidence type="ECO:0000313" key="2">
    <source>
        <dbReference type="Proteomes" id="UP001054837"/>
    </source>
</evidence>